<evidence type="ECO:0000256" key="8">
    <source>
        <dbReference type="SAM" id="Phobius"/>
    </source>
</evidence>
<feature type="transmembrane region" description="Helical" evidence="8">
    <location>
        <begin position="209"/>
        <end position="230"/>
    </location>
</feature>
<evidence type="ECO:0000313" key="10">
    <source>
        <dbReference type="RefSeq" id="XP_022095668.1"/>
    </source>
</evidence>
<organism evidence="9 10">
    <name type="scientific">Acanthaster planci</name>
    <name type="common">Crown-of-thorns starfish</name>
    <dbReference type="NCBI Taxonomy" id="133434"/>
    <lineage>
        <taxon>Eukaryota</taxon>
        <taxon>Metazoa</taxon>
        <taxon>Echinodermata</taxon>
        <taxon>Eleutherozoa</taxon>
        <taxon>Asterozoa</taxon>
        <taxon>Asteroidea</taxon>
        <taxon>Valvatacea</taxon>
        <taxon>Valvatida</taxon>
        <taxon>Acanthasteridae</taxon>
        <taxon>Acanthaster</taxon>
    </lineage>
</organism>
<feature type="transmembrane region" description="Helical" evidence="8">
    <location>
        <begin position="105"/>
        <end position="126"/>
    </location>
</feature>
<keyword evidence="5" id="KW-0256">Endoplasmic reticulum</keyword>
<feature type="transmembrane region" description="Helical" evidence="8">
    <location>
        <begin position="21"/>
        <end position="42"/>
    </location>
</feature>
<gene>
    <name evidence="10" type="primary">LOC110981930</name>
</gene>
<feature type="transmembrane region" description="Helical" evidence="8">
    <location>
        <begin position="132"/>
        <end position="153"/>
    </location>
</feature>
<dbReference type="GeneID" id="110981930"/>
<keyword evidence="3" id="KW-0337">GPI-anchor biosynthesis</keyword>
<dbReference type="GO" id="GO:0005789">
    <property type="term" value="C:endoplasmic reticulum membrane"/>
    <property type="evidence" value="ECO:0007669"/>
    <property type="project" value="UniProtKB-SubCell"/>
</dbReference>
<name>A0A8B7YQW5_ACAPL</name>
<reference evidence="10" key="1">
    <citation type="submission" date="2025-08" db="UniProtKB">
        <authorList>
            <consortium name="RefSeq"/>
        </authorList>
    </citation>
    <scope>IDENTIFICATION</scope>
</reference>
<dbReference type="AlphaFoldDB" id="A0A8B7YQW5"/>
<keyword evidence="4 8" id="KW-0812">Transmembrane</keyword>
<proteinExistence type="predicted"/>
<evidence type="ECO:0000256" key="4">
    <source>
        <dbReference type="ARBA" id="ARBA00022692"/>
    </source>
</evidence>
<dbReference type="GO" id="GO:0006506">
    <property type="term" value="P:GPI anchor biosynthetic process"/>
    <property type="evidence" value="ECO:0007669"/>
    <property type="project" value="UniProtKB-UniPathway"/>
</dbReference>
<evidence type="ECO:0000256" key="2">
    <source>
        <dbReference type="ARBA" id="ARBA00004687"/>
    </source>
</evidence>
<evidence type="ECO:0000256" key="6">
    <source>
        <dbReference type="ARBA" id="ARBA00022989"/>
    </source>
</evidence>
<dbReference type="RefSeq" id="XP_022095668.1">
    <property type="nucleotide sequence ID" value="XM_022239976.1"/>
</dbReference>
<evidence type="ECO:0000256" key="7">
    <source>
        <dbReference type="ARBA" id="ARBA00023136"/>
    </source>
</evidence>
<keyword evidence="6 8" id="KW-1133">Transmembrane helix</keyword>
<evidence type="ECO:0000256" key="1">
    <source>
        <dbReference type="ARBA" id="ARBA00004477"/>
    </source>
</evidence>
<dbReference type="UniPathway" id="UPA00196"/>
<feature type="transmembrane region" description="Helical" evidence="8">
    <location>
        <begin position="174"/>
        <end position="197"/>
    </location>
</feature>
<dbReference type="OrthoDB" id="17366at2759"/>
<keyword evidence="9" id="KW-1185">Reference proteome</keyword>
<dbReference type="OMA" id="WMGAFTI"/>
<accession>A0A8B7YQW5</accession>
<feature type="transmembrane region" description="Helical" evidence="8">
    <location>
        <begin position="54"/>
        <end position="74"/>
    </location>
</feature>
<keyword evidence="7 8" id="KW-0472">Membrane</keyword>
<dbReference type="Pfam" id="PF06699">
    <property type="entry name" value="PIG-F"/>
    <property type="match status" value="1"/>
</dbReference>
<dbReference type="Proteomes" id="UP000694845">
    <property type="component" value="Unplaced"/>
</dbReference>
<protein>
    <submittedName>
        <fullName evidence="10">Phosphatidylinositol-glycan biosynthesis class F protein-like</fullName>
    </submittedName>
</protein>
<evidence type="ECO:0000313" key="9">
    <source>
        <dbReference type="Proteomes" id="UP000694845"/>
    </source>
</evidence>
<comment type="subcellular location">
    <subcellularLocation>
        <location evidence="1">Endoplasmic reticulum membrane</location>
        <topology evidence="1">Multi-pass membrane protein</topology>
    </subcellularLocation>
</comment>
<evidence type="ECO:0000256" key="5">
    <source>
        <dbReference type="ARBA" id="ARBA00022824"/>
    </source>
</evidence>
<evidence type="ECO:0000256" key="3">
    <source>
        <dbReference type="ARBA" id="ARBA00022502"/>
    </source>
</evidence>
<sequence length="245" mass="27008">MAASIDNAFRLKVSRLSLKSTIFCQVLSLLFLCSSVVVLLTVDWRLNVIDNAVYSIRTFSIVYGIVQSFLYGVVLREKDADPVTYRSSNKATVFSKIPGVLKYTFLFSVSCIVLHVVIVLFGAAVQEVVEETFILAVLLSTLSTLPCLCVLGTNGEVWNRFTAQRRPHPGLETCIQYGAVASLLGAWMGAFTIPLDWDRPWQVWPVPCAIGALLGHTAGMTVGLIHLVSLSSKQYIKGKSKNFRD</sequence>
<dbReference type="InterPro" id="IPR009580">
    <property type="entry name" value="GPI_biosynthesis_protein_Pig-F"/>
</dbReference>
<comment type="pathway">
    <text evidence="2">Glycolipid biosynthesis; glycosylphosphatidylinositol-anchor biosynthesis.</text>
</comment>
<dbReference type="KEGG" id="aplc:110981930"/>